<name>A0A0E3JM38_9SAUR</name>
<organism evidence="2">
    <name type="scientific">Hebius vibakari ruthveni</name>
    <dbReference type="NCBI Taxonomy" id="1635114"/>
    <lineage>
        <taxon>Eukaryota</taxon>
        <taxon>Metazoa</taxon>
        <taxon>Chordata</taxon>
        <taxon>Craniata</taxon>
        <taxon>Vertebrata</taxon>
        <taxon>Euteleostomi</taxon>
        <taxon>Lepidosauria</taxon>
        <taxon>Squamata</taxon>
        <taxon>Bifurcata</taxon>
        <taxon>Unidentata</taxon>
        <taxon>Episquamata</taxon>
        <taxon>Toxicofera</taxon>
        <taxon>Serpentes</taxon>
        <taxon>Colubroidea</taxon>
        <taxon>Colubridae</taxon>
        <taxon>Natricinae</taxon>
        <taxon>Hebius</taxon>
    </lineage>
</organism>
<dbReference type="AlphaFoldDB" id="A0A0E3JM38"/>
<geneLocation type="mitochondrion" evidence="2"/>
<reference evidence="2" key="1">
    <citation type="submission" date="2015-01" db="EMBL/GenBank/DDBJ databases">
        <authorList>
            <person name="Xu C."/>
            <person name="Zhao S."/>
        </authorList>
    </citation>
    <scope>NUCLEOTIDE SEQUENCE</scope>
</reference>
<dbReference type="EMBL" id="KP684155">
    <property type="protein sequence ID" value="AKA55109.1"/>
    <property type="molecule type" value="Genomic_DNA"/>
</dbReference>
<keyword evidence="2" id="KW-0496">Mitochondrion</keyword>
<proteinExistence type="predicted"/>
<evidence type="ECO:0000313" key="2">
    <source>
        <dbReference type="EMBL" id="AKA55109.1"/>
    </source>
</evidence>
<feature type="transmembrane region" description="Helical" evidence="1">
    <location>
        <begin position="6"/>
        <end position="24"/>
    </location>
</feature>
<protein>
    <submittedName>
        <fullName evidence="2">ATP synthase F0 subunit 8</fullName>
    </submittedName>
</protein>
<accession>A0A0E3JM38</accession>
<keyword evidence="1" id="KW-0812">Transmembrane</keyword>
<keyword evidence="1" id="KW-1133">Transmembrane helix</keyword>
<evidence type="ECO:0000256" key="1">
    <source>
        <dbReference type="SAM" id="Phobius"/>
    </source>
</evidence>
<sequence length="54" mass="6418">MPQLDTIFIFTVFLWTWLMLHLTMKKINTFLMTTGPKNSTYTAHNKQTLTLPWT</sequence>
<keyword evidence="1" id="KW-0472">Membrane</keyword>
<gene>
    <name evidence="2" type="primary">ATP8</name>
</gene>